<dbReference type="AlphaFoldDB" id="A0A479ZW03"/>
<dbReference type="InterPro" id="IPR000212">
    <property type="entry name" value="DNA_helicase_UvrD/REP"/>
</dbReference>
<dbReference type="PANTHER" id="PTHR11070">
    <property type="entry name" value="UVRD / RECB / PCRA DNA HELICASE FAMILY MEMBER"/>
    <property type="match status" value="1"/>
</dbReference>
<accession>A0A479ZW03</accession>
<dbReference type="GO" id="GO:0003677">
    <property type="term" value="F:DNA binding"/>
    <property type="evidence" value="ECO:0007669"/>
    <property type="project" value="InterPro"/>
</dbReference>
<evidence type="ECO:0000313" key="2">
    <source>
        <dbReference type="EMBL" id="GCL36795.1"/>
    </source>
</evidence>
<organism evidence="2 3">
    <name type="scientific">Sphaerospermopsis reniformis</name>
    <dbReference type="NCBI Taxonomy" id="531300"/>
    <lineage>
        <taxon>Bacteria</taxon>
        <taxon>Bacillati</taxon>
        <taxon>Cyanobacteriota</taxon>
        <taxon>Cyanophyceae</taxon>
        <taxon>Nostocales</taxon>
        <taxon>Aphanizomenonaceae</taxon>
        <taxon>Sphaerospermopsis</taxon>
    </lineage>
</organism>
<dbReference type="PANTHER" id="PTHR11070:SF2">
    <property type="entry name" value="ATP-DEPENDENT DNA HELICASE SRS2"/>
    <property type="match status" value="1"/>
</dbReference>
<name>A0A479ZW03_9CYAN</name>
<evidence type="ECO:0000259" key="1">
    <source>
        <dbReference type="Pfam" id="PF13538"/>
    </source>
</evidence>
<gene>
    <name evidence="2" type="ORF">SR1949_19010</name>
</gene>
<sequence>MTDNERKFITSEAISNDKHDTHEKIWKTTKDSFSSRDCIGYWRYPLFSKVGEVRKEPDILIVDRELGLISIEIENISIDQVVAVNGDQWEFTHDSTVLSNPAQRSNRSLQTLLGYCDREDTIFRKITGRALVALPKITIEEWQQKGFDQLPNCPPIIFKNNLGKTAFFERIYQSQPMVTGDHINDEQWKVLRAVISGTPVLRKPSIATFSHTKNRSAILSILGEWLYETDLQQEHIGKEIPPGAQRIRGIAGSGKTVLLCQKAANMYLKHPDWDIALVFFTRSLYEQIESLIDRWLKRFSNGDISYDEKVRRKLKVLHAWGGSYRAGLYSTICEKHGVSSLRVIPGLSPSEGLAECTKRLLDGKEIQPLFDAILIDEGQDLVSEDERKFEENNESKQAIYWMAYQALRPVDNESSEQRCLIWAYDEAQSLDSLKIPMAKELFGKSLTNLVSGQHKGGIKKSQIMHRCYRTPGEILTAAHAIGMGLLRSDGMLQGLTNKKSWEFIGYQVKEGEFRPPGQKIVLHRPPENSPNPVPKLWEKPVLEFETYESRSQELEALAARIKYNLEQDGLKPSRDILIVVLGSVRDAGQLETEVGKFLMKEGIDIYIAAAKTLNQLNPNFQAGTLNQDKFWCEGGVTISRIHRAKGNEANMVYVVGIDKIAENENDPNLRNQLFVALTRSRGWACMSGIGDYPFYSEINQVIKSGDTFTFTYKKPPKVNTGEETE</sequence>
<dbReference type="GO" id="GO:0043138">
    <property type="term" value="F:3'-5' DNA helicase activity"/>
    <property type="evidence" value="ECO:0007669"/>
    <property type="project" value="TreeGrafter"/>
</dbReference>
<dbReference type="SUPFAM" id="SSF52540">
    <property type="entry name" value="P-loop containing nucleoside triphosphate hydrolases"/>
    <property type="match status" value="1"/>
</dbReference>
<proteinExistence type="predicted"/>
<dbReference type="EMBL" id="BJCE01000050">
    <property type="protein sequence ID" value="GCL36795.1"/>
    <property type="molecule type" value="Genomic_DNA"/>
</dbReference>
<dbReference type="GO" id="GO:0005524">
    <property type="term" value="F:ATP binding"/>
    <property type="evidence" value="ECO:0007669"/>
    <property type="project" value="InterPro"/>
</dbReference>
<dbReference type="Proteomes" id="UP000300142">
    <property type="component" value="Unassembled WGS sequence"/>
</dbReference>
<evidence type="ECO:0000313" key="3">
    <source>
        <dbReference type="Proteomes" id="UP000300142"/>
    </source>
</evidence>
<dbReference type="InterPro" id="IPR027785">
    <property type="entry name" value="UvrD-like_helicase_C"/>
</dbReference>
<reference evidence="3" key="1">
    <citation type="submission" date="2019-02" db="EMBL/GenBank/DDBJ databases">
        <title>Draft genome sequence of Sphaerospermopsis reniformis NIES-1949.</title>
        <authorList>
            <person name="Yamaguchi H."/>
            <person name="Suzuki S."/>
            <person name="Kawachi M."/>
        </authorList>
    </citation>
    <scope>NUCLEOTIDE SEQUENCE [LARGE SCALE GENOMIC DNA]</scope>
    <source>
        <strain evidence="3">NIES-1949</strain>
    </source>
</reference>
<dbReference type="RefSeq" id="WP_137667204.1">
    <property type="nucleotide sequence ID" value="NZ_BJCE01000050.1"/>
</dbReference>
<keyword evidence="3" id="KW-1185">Reference proteome</keyword>
<dbReference type="InterPro" id="IPR027417">
    <property type="entry name" value="P-loop_NTPase"/>
</dbReference>
<protein>
    <submittedName>
        <fullName evidence="2">Pentapeptide repeat protein</fullName>
    </submittedName>
</protein>
<feature type="domain" description="UvrD-like helicase C-terminal" evidence="1">
    <location>
        <begin position="636"/>
        <end position="684"/>
    </location>
</feature>
<dbReference type="GO" id="GO:0000725">
    <property type="term" value="P:recombinational repair"/>
    <property type="evidence" value="ECO:0007669"/>
    <property type="project" value="TreeGrafter"/>
</dbReference>
<dbReference type="Pfam" id="PF13538">
    <property type="entry name" value="UvrD_C_2"/>
    <property type="match status" value="1"/>
</dbReference>
<dbReference type="Gene3D" id="3.40.50.300">
    <property type="entry name" value="P-loop containing nucleotide triphosphate hydrolases"/>
    <property type="match status" value="2"/>
</dbReference>
<comment type="caution">
    <text evidence="2">The sequence shown here is derived from an EMBL/GenBank/DDBJ whole genome shotgun (WGS) entry which is preliminary data.</text>
</comment>